<accession>A0A2I1EUG1</accession>
<dbReference type="EMBL" id="LLXJ01000908">
    <property type="protein sequence ID" value="PKC05176.1"/>
    <property type="molecule type" value="Genomic_DNA"/>
</dbReference>
<reference evidence="2 6" key="2">
    <citation type="submission" date="2017-09" db="EMBL/GenBank/DDBJ databases">
        <title>Extensive intraspecific genome diversity in a model arbuscular mycorrhizal fungus.</title>
        <authorList>
            <person name="Chen E.C."/>
            <person name="Morin E."/>
            <person name="Beaudet D."/>
            <person name="Noel J."/>
            <person name="Ndikumana S."/>
            <person name="Charron P."/>
            <person name="St-Onge C."/>
            <person name="Giorgi J."/>
            <person name="Grigoriev I.V."/>
            <person name="Roux C."/>
            <person name="Martin F.M."/>
            <person name="Corradi N."/>
        </authorList>
    </citation>
    <scope>NUCLEOTIDE SEQUENCE [LARGE SCALE GENOMIC DNA]</scope>
    <source>
        <strain evidence="2 6">A5</strain>
    </source>
</reference>
<proteinExistence type="predicted"/>
<sequence length="60" mass="7389">MQIPEWIAIHLKYPSTFHVHCIWHIEQNLHLRLRSKLGLIMFFMLPETFMVYNAYTYYMA</sequence>
<dbReference type="Proteomes" id="UP000233469">
    <property type="component" value="Unassembled WGS sequence"/>
</dbReference>
<organism evidence="4 7">
    <name type="scientific">Rhizophagus irregularis</name>
    <dbReference type="NCBI Taxonomy" id="588596"/>
    <lineage>
        <taxon>Eukaryota</taxon>
        <taxon>Fungi</taxon>
        <taxon>Fungi incertae sedis</taxon>
        <taxon>Mucoromycota</taxon>
        <taxon>Glomeromycotina</taxon>
        <taxon>Glomeromycetes</taxon>
        <taxon>Glomerales</taxon>
        <taxon>Glomeraceae</taxon>
        <taxon>Rhizophagus</taxon>
    </lineage>
</organism>
<dbReference type="AlphaFoldDB" id="A0A2I1EUG1"/>
<gene>
    <name evidence="3" type="ORF">RhiirA1_420103</name>
    <name evidence="2" type="ORF">RhiirA5_361653</name>
    <name evidence="4" type="ORF">RhiirC2_757227</name>
</gene>
<feature type="transmembrane region" description="Helical" evidence="1">
    <location>
        <begin position="37"/>
        <end position="58"/>
    </location>
</feature>
<protein>
    <recommendedName>
        <fullName evidence="8">MULE transposase domain-containing protein</fullName>
    </recommendedName>
</protein>
<evidence type="ECO:0000313" key="2">
    <source>
        <dbReference type="EMBL" id="PKC05176.1"/>
    </source>
</evidence>
<dbReference type="OrthoDB" id="1111518at2759"/>
<name>A0A2I1EUG1_9GLOM</name>
<dbReference type="Proteomes" id="UP000232688">
    <property type="component" value="Unassembled WGS sequence"/>
</dbReference>
<keyword evidence="1" id="KW-1133">Transmembrane helix</keyword>
<keyword evidence="1" id="KW-0812">Transmembrane</keyword>
<comment type="caution">
    <text evidence="4">The sequence shown here is derived from an EMBL/GenBank/DDBJ whole genome shotgun (WGS) entry which is preliminary data.</text>
</comment>
<evidence type="ECO:0000256" key="1">
    <source>
        <dbReference type="SAM" id="Phobius"/>
    </source>
</evidence>
<evidence type="ECO:0008006" key="8">
    <source>
        <dbReference type="Google" id="ProtNLM"/>
    </source>
</evidence>
<evidence type="ECO:0000313" key="5">
    <source>
        <dbReference type="Proteomes" id="UP000232688"/>
    </source>
</evidence>
<dbReference type="EMBL" id="LLXH01000514">
    <property type="protein sequence ID" value="PKC65776.1"/>
    <property type="molecule type" value="Genomic_DNA"/>
</dbReference>
<evidence type="ECO:0000313" key="3">
    <source>
        <dbReference type="EMBL" id="PKC65776.1"/>
    </source>
</evidence>
<keyword evidence="1" id="KW-0472">Membrane</keyword>
<evidence type="ECO:0000313" key="6">
    <source>
        <dbReference type="Proteomes" id="UP000232722"/>
    </source>
</evidence>
<reference evidence="3 5" key="4">
    <citation type="submission" date="2017-10" db="EMBL/GenBank/DDBJ databases">
        <title>Genome analyses suggest a sexual origin of heterokaryosis in a supposedly ancient asexual fungus.</title>
        <authorList>
            <person name="Corradi N."/>
            <person name="Sedzielewska K."/>
            <person name="Noel J."/>
            <person name="Charron P."/>
            <person name="Farinelli L."/>
            <person name="Marton T."/>
            <person name="Kruger M."/>
            <person name="Pelin A."/>
            <person name="Brachmann A."/>
            <person name="Corradi N."/>
        </authorList>
    </citation>
    <scope>NUCLEOTIDE SEQUENCE [LARGE SCALE GENOMIC DNA]</scope>
    <source>
        <strain evidence="3 5">A1</strain>
    </source>
</reference>
<evidence type="ECO:0000313" key="4">
    <source>
        <dbReference type="EMBL" id="PKK64105.1"/>
    </source>
</evidence>
<dbReference type="Proteomes" id="UP000232722">
    <property type="component" value="Unassembled WGS sequence"/>
</dbReference>
<evidence type="ECO:0000313" key="7">
    <source>
        <dbReference type="Proteomes" id="UP000233469"/>
    </source>
</evidence>
<dbReference type="EMBL" id="LLXL01001506">
    <property type="protein sequence ID" value="PKK64105.1"/>
    <property type="molecule type" value="Genomic_DNA"/>
</dbReference>
<reference evidence="5 7" key="3">
    <citation type="submission" date="2017-10" db="EMBL/GenBank/DDBJ databases">
        <title>Extensive intraspecific genome diversity in a model arbuscular mycorrhizal fungus.</title>
        <authorList>
            <person name="Chen E.C.H."/>
            <person name="Morin E."/>
            <person name="Baudet D."/>
            <person name="Noel J."/>
            <person name="Ndikumana S."/>
            <person name="Charron P."/>
            <person name="St-Onge C."/>
            <person name="Giorgi J."/>
            <person name="Grigoriev I.V."/>
            <person name="Roux C."/>
            <person name="Martin F.M."/>
            <person name="Corradi N."/>
        </authorList>
    </citation>
    <scope>NUCLEOTIDE SEQUENCE [LARGE SCALE GENOMIC DNA]</scope>
    <source>
        <strain evidence="3 5">A1</strain>
        <strain evidence="4 7">C2</strain>
    </source>
</reference>
<dbReference type="VEuPathDB" id="FungiDB:RhiirA1_420103"/>
<reference evidence="6 7" key="1">
    <citation type="submission" date="2016-04" db="EMBL/GenBank/DDBJ databases">
        <title>Genome analyses suggest a sexual origin of heterokaryosis in a supposedly ancient asexual fungus.</title>
        <authorList>
            <person name="Ropars J."/>
            <person name="Sedzielewska K."/>
            <person name="Noel J."/>
            <person name="Charron P."/>
            <person name="Farinelli L."/>
            <person name="Marton T."/>
            <person name="Kruger M."/>
            <person name="Pelin A."/>
            <person name="Brachmann A."/>
            <person name="Corradi N."/>
        </authorList>
    </citation>
    <scope>NUCLEOTIDE SEQUENCE [LARGE SCALE GENOMIC DNA]</scope>
    <source>
        <strain evidence="2 6">A5</strain>
        <strain evidence="4 7">C2</strain>
    </source>
</reference>